<evidence type="ECO:0000256" key="12">
    <source>
        <dbReference type="ARBA" id="ARBA00048366"/>
    </source>
</evidence>
<dbReference type="GO" id="GO:0008033">
    <property type="term" value="P:tRNA processing"/>
    <property type="evidence" value="ECO:0007669"/>
    <property type="project" value="UniProtKB-KW"/>
</dbReference>
<dbReference type="Pfam" id="PF03481">
    <property type="entry name" value="Sua5_C"/>
    <property type="match status" value="1"/>
</dbReference>
<feature type="binding site" evidence="14">
    <location>
        <position position="30"/>
    </location>
    <ligand>
        <name>L-threonine</name>
        <dbReference type="ChEBI" id="CHEBI:57926"/>
    </ligand>
</feature>
<dbReference type="PROSITE" id="PS51163">
    <property type="entry name" value="YRDC"/>
    <property type="match status" value="1"/>
</dbReference>
<dbReference type="GO" id="GO:0006450">
    <property type="term" value="P:regulation of translational fidelity"/>
    <property type="evidence" value="ECO:0007669"/>
    <property type="project" value="TreeGrafter"/>
</dbReference>
<dbReference type="InterPro" id="IPR005145">
    <property type="entry name" value="Sua5_C"/>
</dbReference>
<dbReference type="InterPro" id="IPR017945">
    <property type="entry name" value="DHBP_synth_RibB-like_a/b_dom"/>
</dbReference>
<dbReference type="EMBL" id="FWDO01000005">
    <property type="protein sequence ID" value="SLM18823.1"/>
    <property type="molecule type" value="Genomic_DNA"/>
</dbReference>
<evidence type="ECO:0000256" key="8">
    <source>
        <dbReference type="ARBA" id="ARBA00022695"/>
    </source>
</evidence>
<dbReference type="InterPro" id="IPR050156">
    <property type="entry name" value="TC-AMP_synthase_SUA5"/>
</dbReference>
<dbReference type="PIRSF" id="PIRSF004930">
    <property type="entry name" value="Tln_factor_SUA5"/>
    <property type="match status" value="1"/>
</dbReference>
<feature type="binding site" evidence="14">
    <location>
        <position position="136"/>
    </location>
    <ligand>
        <name>L-threonine</name>
        <dbReference type="ChEBI" id="CHEBI:57926"/>
    </ligand>
</feature>
<evidence type="ECO:0000256" key="4">
    <source>
        <dbReference type="ARBA" id="ARBA00015492"/>
    </source>
</evidence>
<evidence type="ECO:0000256" key="2">
    <source>
        <dbReference type="ARBA" id="ARBA00007663"/>
    </source>
</evidence>
<evidence type="ECO:0000256" key="10">
    <source>
        <dbReference type="ARBA" id="ARBA00022840"/>
    </source>
</evidence>
<keyword evidence="7 13" id="KW-0819">tRNA processing</keyword>
<feature type="binding site" evidence="14">
    <location>
        <position position="62"/>
    </location>
    <ligand>
        <name>L-threonine</name>
        <dbReference type="ChEBI" id="CHEBI:57926"/>
    </ligand>
</feature>
<name>A0A3P3XSF6_9SPIR</name>
<evidence type="ECO:0000256" key="6">
    <source>
        <dbReference type="ARBA" id="ARBA00022679"/>
    </source>
</evidence>
<reference evidence="16" key="1">
    <citation type="submission" date="2017-02" db="EMBL/GenBank/DDBJ databases">
        <authorList>
            <person name="Regsiter A."/>
            <person name="William W."/>
        </authorList>
    </citation>
    <scope>NUCLEOTIDE SEQUENCE</scope>
    <source>
        <strain evidence="16">BdmA 4</strain>
    </source>
</reference>
<evidence type="ECO:0000256" key="3">
    <source>
        <dbReference type="ARBA" id="ARBA00012584"/>
    </source>
</evidence>
<evidence type="ECO:0000256" key="7">
    <source>
        <dbReference type="ARBA" id="ARBA00022694"/>
    </source>
</evidence>
<dbReference type="EC" id="2.7.7.87" evidence="3 13"/>
<feature type="binding site" evidence="14">
    <location>
        <position position="112"/>
    </location>
    <ligand>
        <name>ATP</name>
        <dbReference type="ChEBI" id="CHEBI:30616"/>
    </ligand>
</feature>
<dbReference type="InterPro" id="IPR010923">
    <property type="entry name" value="T(6)A37_SUA5"/>
</dbReference>
<organism evidence="16">
    <name type="scientific">uncultured spirochete</name>
    <dbReference type="NCBI Taxonomy" id="156406"/>
    <lineage>
        <taxon>Bacteria</taxon>
        <taxon>Pseudomonadati</taxon>
        <taxon>Spirochaetota</taxon>
        <taxon>Spirochaetia</taxon>
        <taxon>Spirochaetales</taxon>
        <taxon>environmental samples</taxon>
    </lineage>
</organism>
<dbReference type="PANTHER" id="PTHR17490:SF16">
    <property type="entry name" value="THREONYLCARBAMOYL-AMP SYNTHASE"/>
    <property type="match status" value="1"/>
</dbReference>
<dbReference type="AlphaFoldDB" id="A0A3P3XSF6"/>
<evidence type="ECO:0000256" key="13">
    <source>
        <dbReference type="PIRNR" id="PIRNR004930"/>
    </source>
</evidence>
<dbReference type="FunFam" id="3.90.870.10:FF:000009">
    <property type="entry name" value="Threonylcarbamoyl-AMP synthase, putative"/>
    <property type="match status" value="1"/>
</dbReference>
<dbReference type="GO" id="GO:0000049">
    <property type="term" value="F:tRNA binding"/>
    <property type="evidence" value="ECO:0007669"/>
    <property type="project" value="TreeGrafter"/>
</dbReference>
<evidence type="ECO:0000313" key="16">
    <source>
        <dbReference type="EMBL" id="SLM18823.1"/>
    </source>
</evidence>
<comment type="function">
    <text evidence="13">Required for the formation of a threonylcarbamoyl group on adenosine at position 37 (t(6)A37) in tRNAs that read codons beginning with adenine.</text>
</comment>
<keyword evidence="9 13" id="KW-0547">Nucleotide-binding</keyword>
<sequence length="334" mass="35549">MEILSTNDADLARAAQALREGKLVAIPTETVYGLGANAFDEVAVARVFEAKARPTFDPLIVHIARIEDIGLVAREVPESARSLARALWPGPLTMILPKKSEVPDIVTAGLPTVAVRFPKHPIAQRIIELAGVPVAAPSANPFGYISPTTAAHVISMLNGKVDFIVDGGPCDVGVESTVIDMTGARPVLLRPGGMPLEAIEAVVGPAVIPPRILHPAGEALSSPGQTLSHYAPSTPLYLFEANSLPAAALATGIVHPSVALVYTPARAREIEALHVFDEIEVLAPCGDMREAAARLFSLLHEFDARQFRAIYAERVPEVGLGRAINDRLYRASKK</sequence>
<feature type="domain" description="YrdC-like" evidence="15">
    <location>
        <begin position="8"/>
        <end position="194"/>
    </location>
</feature>
<keyword evidence="8 13" id="KW-0548">Nucleotidyltransferase</keyword>
<keyword evidence="10 13" id="KW-0067">ATP-binding</keyword>
<protein>
    <recommendedName>
        <fullName evidence="4 13">Threonylcarbamoyl-AMP synthase</fullName>
        <shortName evidence="13">TC-AMP synthase</shortName>
        <ecNumber evidence="3 13">2.7.7.87</ecNumber>
    </recommendedName>
    <alternativeName>
        <fullName evidence="11 13">L-threonylcarbamoyladenylate synthase</fullName>
    </alternativeName>
</protein>
<comment type="subcellular location">
    <subcellularLocation>
        <location evidence="1 13">Cytoplasm</location>
    </subcellularLocation>
</comment>
<feature type="binding site" evidence="14">
    <location>
        <position position="146"/>
    </location>
    <ligand>
        <name>ATP</name>
        <dbReference type="ChEBI" id="CHEBI:30616"/>
    </ligand>
</feature>
<feature type="binding site" evidence="14">
    <location>
        <position position="53"/>
    </location>
    <ligand>
        <name>ATP</name>
        <dbReference type="ChEBI" id="CHEBI:30616"/>
    </ligand>
</feature>
<dbReference type="Gene3D" id="3.40.50.11030">
    <property type="entry name" value="Threonylcarbamoyl-AMP synthase, C-terminal domain"/>
    <property type="match status" value="1"/>
</dbReference>
<evidence type="ECO:0000256" key="11">
    <source>
        <dbReference type="ARBA" id="ARBA00029774"/>
    </source>
</evidence>
<comment type="similarity">
    <text evidence="2 13">Belongs to the SUA5 family.</text>
</comment>
<evidence type="ECO:0000256" key="14">
    <source>
        <dbReference type="PIRSR" id="PIRSR004930-1"/>
    </source>
</evidence>
<accession>A0A3P3XSF6</accession>
<feature type="binding site" evidence="14">
    <location>
        <position position="230"/>
    </location>
    <ligand>
        <name>ATP</name>
        <dbReference type="ChEBI" id="CHEBI:30616"/>
    </ligand>
</feature>
<dbReference type="NCBIfam" id="TIGR00057">
    <property type="entry name" value="L-threonylcarbamoyladenylate synthase"/>
    <property type="match status" value="1"/>
</dbReference>
<feature type="binding site" evidence="14">
    <location>
        <position position="176"/>
    </location>
    <ligand>
        <name>L-threonine</name>
        <dbReference type="ChEBI" id="CHEBI:57926"/>
    </ligand>
</feature>
<dbReference type="GO" id="GO:0061710">
    <property type="term" value="F:L-threonylcarbamoyladenylate synthase"/>
    <property type="evidence" value="ECO:0007669"/>
    <property type="project" value="UniProtKB-EC"/>
</dbReference>
<dbReference type="Gene3D" id="3.90.870.10">
    <property type="entry name" value="DHBP synthase"/>
    <property type="match status" value="1"/>
</dbReference>
<evidence type="ECO:0000256" key="9">
    <source>
        <dbReference type="ARBA" id="ARBA00022741"/>
    </source>
</evidence>
<feature type="binding site" evidence="14">
    <location>
        <position position="190"/>
    </location>
    <ligand>
        <name>ATP</name>
        <dbReference type="ChEBI" id="CHEBI:30616"/>
    </ligand>
</feature>
<evidence type="ECO:0000256" key="1">
    <source>
        <dbReference type="ARBA" id="ARBA00004496"/>
    </source>
</evidence>
<dbReference type="PANTHER" id="PTHR17490">
    <property type="entry name" value="SUA5"/>
    <property type="match status" value="1"/>
</dbReference>
<dbReference type="GO" id="GO:0003725">
    <property type="term" value="F:double-stranded RNA binding"/>
    <property type="evidence" value="ECO:0007669"/>
    <property type="project" value="UniProtKB-UniRule"/>
</dbReference>
<feature type="binding site" evidence="14">
    <location>
        <position position="138"/>
    </location>
    <ligand>
        <name>ATP</name>
        <dbReference type="ChEBI" id="CHEBI:30616"/>
    </ligand>
</feature>
<dbReference type="SUPFAM" id="SSF55821">
    <property type="entry name" value="YrdC/RibB"/>
    <property type="match status" value="1"/>
</dbReference>
<dbReference type="InterPro" id="IPR006070">
    <property type="entry name" value="Sua5-like_dom"/>
</dbReference>
<dbReference type="GO" id="GO:0005524">
    <property type="term" value="F:ATP binding"/>
    <property type="evidence" value="ECO:0007669"/>
    <property type="project" value="UniProtKB-UniRule"/>
</dbReference>
<comment type="catalytic activity">
    <reaction evidence="12 13">
        <text>L-threonine + hydrogencarbonate + ATP = L-threonylcarbamoyladenylate + diphosphate + H2O</text>
        <dbReference type="Rhea" id="RHEA:36407"/>
        <dbReference type="ChEBI" id="CHEBI:15377"/>
        <dbReference type="ChEBI" id="CHEBI:17544"/>
        <dbReference type="ChEBI" id="CHEBI:30616"/>
        <dbReference type="ChEBI" id="CHEBI:33019"/>
        <dbReference type="ChEBI" id="CHEBI:57926"/>
        <dbReference type="ChEBI" id="CHEBI:73682"/>
        <dbReference type="EC" id="2.7.7.87"/>
    </reaction>
</comment>
<gene>
    <name evidence="16" type="primary">sua</name>
    <name evidence="16" type="ORF">SPIRO4BDMA_50338</name>
</gene>
<feature type="binding site" evidence="14">
    <location>
        <position position="116"/>
    </location>
    <ligand>
        <name>L-threonine</name>
        <dbReference type="ChEBI" id="CHEBI:57926"/>
    </ligand>
</feature>
<keyword evidence="5 13" id="KW-0963">Cytoplasm</keyword>
<evidence type="ECO:0000259" key="15">
    <source>
        <dbReference type="PROSITE" id="PS51163"/>
    </source>
</evidence>
<proteinExistence type="inferred from homology"/>
<keyword evidence="6 13" id="KW-0808">Transferase</keyword>
<evidence type="ECO:0000256" key="5">
    <source>
        <dbReference type="ARBA" id="ARBA00022490"/>
    </source>
</evidence>
<dbReference type="InterPro" id="IPR038385">
    <property type="entry name" value="Sua5/YwlC_C"/>
</dbReference>
<dbReference type="Pfam" id="PF01300">
    <property type="entry name" value="Sua5_yciO_yrdC"/>
    <property type="match status" value="1"/>
</dbReference>
<dbReference type="GO" id="GO:0005737">
    <property type="term" value="C:cytoplasm"/>
    <property type="evidence" value="ECO:0007669"/>
    <property type="project" value="UniProtKB-SubCell"/>
</dbReference>